<comment type="caution">
    <text evidence="4">The sequence shown here is derived from an EMBL/GenBank/DDBJ whole genome shotgun (WGS) entry which is preliminary data.</text>
</comment>
<dbReference type="InterPro" id="IPR020568">
    <property type="entry name" value="Ribosomal_Su5_D2-typ_SF"/>
</dbReference>
<dbReference type="Gene3D" id="3.40.50.300">
    <property type="entry name" value="P-loop containing nucleotide triphosphate hydrolases"/>
    <property type="match status" value="1"/>
</dbReference>
<name>A0A2D0IM81_9GAMM</name>
<protein>
    <recommendedName>
        <fullName evidence="2">endopeptidase La</fullName>
        <ecNumber evidence="2">3.4.21.53</ecNumber>
    </recommendedName>
</protein>
<dbReference type="InterPro" id="IPR027417">
    <property type="entry name" value="P-loop_NTPase"/>
</dbReference>
<keyword evidence="1 2" id="KW-0645">Protease</keyword>
<accession>A0A2D0IM81</accession>
<evidence type="ECO:0000256" key="1">
    <source>
        <dbReference type="ARBA" id="ARBA00022670"/>
    </source>
</evidence>
<evidence type="ECO:0000259" key="3">
    <source>
        <dbReference type="PROSITE" id="PS51786"/>
    </source>
</evidence>
<dbReference type="EC" id="3.4.21.53" evidence="2"/>
<dbReference type="Proteomes" id="UP000283568">
    <property type="component" value="Unassembled WGS sequence"/>
</dbReference>
<dbReference type="Gene3D" id="3.30.230.10">
    <property type="match status" value="1"/>
</dbReference>
<dbReference type="SUPFAM" id="SSF54211">
    <property type="entry name" value="Ribosomal protein S5 domain 2-like"/>
    <property type="match status" value="1"/>
</dbReference>
<dbReference type="PANTHER" id="PTHR10046">
    <property type="entry name" value="ATP DEPENDENT LON PROTEASE FAMILY MEMBER"/>
    <property type="match status" value="1"/>
</dbReference>
<organism evidence="4 6">
    <name type="scientific">Xenorhabdus ehlersii</name>
    <dbReference type="NCBI Taxonomy" id="290111"/>
    <lineage>
        <taxon>Bacteria</taxon>
        <taxon>Pseudomonadati</taxon>
        <taxon>Pseudomonadota</taxon>
        <taxon>Gammaproteobacteria</taxon>
        <taxon>Enterobacterales</taxon>
        <taxon>Morganellaceae</taxon>
        <taxon>Xenorhabdus</taxon>
    </lineage>
</organism>
<dbReference type="AlphaFoldDB" id="A0A2D0IM81"/>
<dbReference type="InterPro" id="IPR014721">
    <property type="entry name" value="Ribsml_uS5_D2-typ_fold_subgr"/>
</dbReference>
<reference evidence="4 6" key="1">
    <citation type="journal article" date="2017" name="Nat. Microbiol.">
        <title>Natural product diversity associated with the nematode symbionts Photorhabdus and Xenorhabdus.</title>
        <authorList>
            <person name="Tobias N.J."/>
            <person name="Wolff H."/>
            <person name="Djahanschiri B."/>
            <person name="Grundmann F."/>
            <person name="Kronenwerth M."/>
            <person name="Shi Y.M."/>
            <person name="Simonyi S."/>
            <person name="Grun P."/>
            <person name="Shapiro-Ilan D."/>
            <person name="Pidot S.J."/>
            <person name="Stinear T.P."/>
            <person name="Ebersberger I."/>
            <person name="Bode H.B."/>
        </authorList>
    </citation>
    <scope>NUCLEOTIDE SEQUENCE [LARGE SCALE GENOMIC DNA]</scope>
    <source>
        <strain evidence="4 6">DSM 16337</strain>
    </source>
</reference>
<evidence type="ECO:0000313" key="6">
    <source>
        <dbReference type="Proteomes" id="UP000225605"/>
    </source>
</evidence>
<reference evidence="5 7" key="2">
    <citation type="submission" date="2018-09" db="EMBL/GenBank/DDBJ databases">
        <title>Genomic Encyclopedia of Archaeal and Bacterial Type Strains, Phase II (KMG-II): from individual species to whole genera.</title>
        <authorList>
            <person name="Goeker M."/>
        </authorList>
    </citation>
    <scope>NUCLEOTIDE SEQUENCE [LARGE SCALE GENOMIC DNA]</scope>
    <source>
        <strain evidence="5 7">DSM 16337</strain>
    </source>
</reference>
<dbReference type="PROSITE" id="PS51786">
    <property type="entry name" value="LON_PROTEOLYTIC"/>
    <property type="match status" value="1"/>
</dbReference>
<dbReference type="InterPro" id="IPR041699">
    <property type="entry name" value="AAA_32"/>
</dbReference>
<evidence type="ECO:0000313" key="4">
    <source>
        <dbReference type="EMBL" id="PHM22885.1"/>
    </source>
</evidence>
<dbReference type="EMBL" id="NIBT01000019">
    <property type="protein sequence ID" value="PHM22885.1"/>
    <property type="molecule type" value="Genomic_DNA"/>
</dbReference>
<keyword evidence="2" id="KW-0378">Hydrolase</keyword>
<comment type="catalytic activity">
    <reaction evidence="2">
        <text>Hydrolysis of proteins in presence of ATP.</text>
        <dbReference type="EC" id="3.4.21.53"/>
    </reaction>
</comment>
<dbReference type="Pfam" id="PF05362">
    <property type="entry name" value="Lon_C"/>
    <property type="match status" value="1"/>
</dbReference>
<dbReference type="PRINTS" id="PR00830">
    <property type="entry name" value="ENDOLAPTASE"/>
</dbReference>
<feature type="domain" description="Lon proteolytic" evidence="3">
    <location>
        <begin position="354"/>
        <end position="551"/>
    </location>
</feature>
<gene>
    <name evidence="5" type="ORF">BDE27_2513</name>
    <name evidence="4" type="ORF">Xehl_03275</name>
</gene>
<feature type="active site" evidence="2">
    <location>
        <position position="489"/>
    </location>
</feature>
<dbReference type="GO" id="GO:0006508">
    <property type="term" value="P:proteolysis"/>
    <property type="evidence" value="ECO:0007669"/>
    <property type="project" value="UniProtKB-KW"/>
</dbReference>
<comment type="similarity">
    <text evidence="2">Belongs to the peptidase S16 family.</text>
</comment>
<dbReference type="GO" id="GO:0030163">
    <property type="term" value="P:protein catabolic process"/>
    <property type="evidence" value="ECO:0007669"/>
    <property type="project" value="InterPro"/>
</dbReference>
<dbReference type="InterPro" id="IPR027065">
    <property type="entry name" value="Lon_Prtase"/>
</dbReference>
<evidence type="ECO:0000313" key="7">
    <source>
        <dbReference type="Proteomes" id="UP000283568"/>
    </source>
</evidence>
<evidence type="ECO:0000313" key="5">
    <source>
        <dbReference type="EMBL" id="RKE90633.1"/>
    </source>
</evidence>
<dbReference type="EMBL" id="RAQI01000003">
    <property type="protein sequence ID" value="RKE90633.1"/>
    <property type="molecule type" value="Genomic_DNA"/>
</dbReference>
<evidence type="ECO:0000256" key="2">
    <source>
        <dbReference type="PROSITE-ProRule" id="PRU01122"/>
    </source>
</evidence>
<dbReference type="InterPro" id="IPR008269">
    <property type="entry name" value="Lon_proteolytic"/>
</dbReference>
<keyword evidence="2" id="KW-0720">Serine protease</keyword>
<dbReference type="Proteomes" id="UP000225605">
    <property type="component" value="Unassembled WGS sequence"/>
</dbReference>
<dbReference type="GO" id="GO:0004252">
    <property type="term" value="F:serine-type endopeptidase activity"/>
    <property type="evidence" value="ECO:0007669"/>
    <property type="project" value="UniProtKB-UniRule"/>
</dbReference>
<dbReference type="GO" id="GO:0004176">
    <property type="term" value="F:ATP-dependent peptidase activity"/>
    <property type="evidence" value="ECO:0007669"/>
    <property type="project" value="UniProtKB-UniRule"/>
</dbReference>
<dbReference type="Pfam" id="PF13654">
    <property type="entry name" value="AAA_32"/>
    <property type="match status" value="1"/>
</dbReference>
<sequence length="588" mass="66695">MFPFSLYDVAITLTNIKLDWQALQPNNAPYQALFNSVAELTPITVDVVQPRLHSGLSLFCQSSLRQPFMLLKAEESDVYLSFLSNTISSLLPESYPNIGGYYQIEHQTITWHSSGEGIFAPTERVAYREWIEPEQLFGNVYTHQGILQLQPGLIHQVNGGILILPLRTLLSQPLMWIRLKQMIIQRRFDWLSHDENRSLPLPIPSMELDLRLILVGDRLSLEELQATEPELASSALYGEFELDMSFHAEDDLTIWCQYVNGIIQQQNLPPLSADAWPELIKLATRYTEDQFRLPLDIQWIQQKLAAAANYQQEKQITKHSLQQAEDNRTWRHSYLAERSIDEILKGQILIRTQGSVIGQINGLSVLEYPGHPDPMGEPSRISCVAHLGDGEFIDVERKVELGGNIHAKGMMIMQAYLISELKLEQPQPFSASIVFEQSYGEVDGDSASLAELCALISALSQQPIDQQIAVTGAVDQFGYVQPIGGVNEKIESFFRICHYRGLTGHQGVIIPTANVQHLCLNQDVIDAVKNEQFHIWAVEHVSETISLLTGIPYCDPQKEHLLAMICERIVQANIQERPRLPWFLRWLD</sequence>
<keyword evidence="7" id="KW-1185">Reference proteome</keyword>
<dbReference type="GO" id="GO:0005524">
    <property type="term" value="F:ATP binding"/>
    <property type="evidence" value="ECO:0007669"/>
    <property type="project" value="InterPro"/>
</dbReference>
<proteinExistence type="inferred from homology"/>
<feature type="active site" evidence="2">
    <location>
        <position position="446"/>
    </location>
</feature>